<comment type="caution">
    <text evidence="7">The sequence shown here is derived from an EMBL/GenBank/DDBJ whole genome shotgun (WGS) entry which is preliminary data.</text>
</comment>
<sequence>MLLSRGENGKRICVTTTFENFEQRNHPSSEIFIDKFLFEVFKHLPSGSETSACASVSKRWLTILSSVHKDEITESNRYLARSLVGRKVTVVRLAAIAIRTSKRGGLAKLSIRGNNVCCGVTDVGFKDISRGFPTLGELSLWNVSSVGDESLSEIVHGCHLLEKFDLFQCPINRGPGGSTCLEHRSHDVVNESRMMNSSTTHPCDPTLVPSWKYCMLDYYVDAPVDCCCEECDIRKGIMSSSSRQENVHYEGSKLHASEKICQSTVQPKKHSKFPSGHRINWEKEVRTGKMRYLPVEETLGLSSSIKKYGSPLIDTVSSRVVLTKSMAIVTRGIFSKPRAQISNSFRKKSKVQLPLGSTGYMKPQNLQIAKNTEQSKKIVQLSKGPNGSTSLEHRSLDVVNKSRMMNSSMTHPCDPALVPSQKSSNILGALEFVPRMLNSCIQAHPPSRVRRKVPERYIALVEFMRSKDLVMRTLINDVELLILASTTMCNDSQKKKCEIWGDIGFEKAITTCYQCNNVDVHRYCMLGYCVDAPVDWCCEECDIRKGIMSLSSGLENVHYEGSKLHAFEKICQSTVQPNKHSKFSRGHRVNWENEVQIEKMRYLPVEEALGLSSSIKKYGSTLTNTVFSRVVSTKSIATMTRGIFSKPRAQISNSFCEKSKVQLPLASTRYTKPQNLRIAKNTEHSKKNAQLSKG</sequence>
<name>A0AAV9L220_9SOLN</name>
<reference evidence="7 8" key="1">
    <citation type="submission" date="2023-10" db="EMBL/GenBank/DDBJ databases">
        <title>Genome-Wide Identification Analysis in wild type Solanum Pinnatisectum Reveals Some Genes Defensing Phytophthora Infestans.</title>
        <authorList>
            <person name="Sun C."/>
        </authorList>
    </citation>
    <scope>NUCLEOTIDE SEQUENCE [LARGE SCALE GENOMIC DNA]</scope>
    <source>
        <strain evidence="7">LQN</strain>
        <tissue evidence="7">Leaf</tissue>
    </source>
</reference>
<gene>
    <name evidence="7" type="ORF">R3W88_017217</name>
</gene>
<protein>
    <recommendedName>
        <fullName evidence="6">AIPP2-like SPOC-like domain-containing protein</fullName>
    </recommendedName>
</protein>
<keyword evidence="4" id="KW-0805">Transcription regulation</keyword>
<organism evidence="7 8">
    <name type="scientific">Solanum pinnatisectum</name>
    <name type="common">tansyleaf nightshade</name>
    <dbReference type="NCBI Taxonomy" id="50273"/>
    <lineage>
        <taxon>Eukaryota</taxon>
        <taxon>Viridiplantae</taxon>
        <taxon>Streptophyta</taxon>
        <taxon>Embryophyta</taxon>
        <taxon>Tracheophyta</taxon>
        <taxon>Spermatophyta</taxon>
        <taxon>Magnoliopsida</taxon>
        <taxon>eudicotyledons</taxon>
        <taxon>Gunneridae</taxon>
        <taxon>Pentapetalae</taxon>
        <taxon>asterids</taxon>
        <taxon>lamiids</taxon>
        <taxon>Solanales</taxon>
        <taxon>Solanaceae</taxon>
        <taxon>Solanoideae</taxon>
        <taxon>Solaneae</taxon>
        <taxon>Solanum</taxon>
    </lineage>
</organism>
<dbReference type="EMBL" id="JAWPEI010000008">
    <property type="protein sequence ID" value="KAK4718879.1"/>
    <property type="molecule type" value="Genomic_DNA"/>
</dbReference>
<proteinExistence type="predicted"/>
<evidence type="ECO:0000256" key="3">
    <source>
        <dbReference type="ARBA" id="ARBA00022833"/>
    </source>
</evidence>
<dbReference type="PANTHER" id="PTHR33304:SF41">
    <property type="entry name" value="ZINC FINGER PHD-TYPE DOMAIN-CONTAINING PROTEIN"/>
    <property type="match status" value="1"/>
</dbReference>
<evidence type="ECO:0000256" key="5">
    <source>
        <dbReference type="ARBA" id="ARBA00023163"/>
    </source>
</evidence>
<dbReference type="GO" id="GO:0140566">
    <property type="term" value="F:histone reader activity"/>
    <property type="evidence" value="ECO:0007669"/>
    <property type="project" value="InterPro"/>
</dbReference>
<keyword evidence="2" id="KW-0863">Zinc-finger</keyword>
<evidence type="ECO:0000256" key="2">
    <source>
        <dbReference type="ARBA" id="ARBA00022771"/>
    </source>
</evidence>
<keyword evidence="1" id="KW-0479">Metal-binding</keyword>
<evidence type="ECO:0000313" key="8">
    <source>
        <dbReference type="Proteomes" id="UP001311915"/>
    </source>
</evidence>
<dbReference type="InterPro" id="IPR049914">
    <property type="entry name" value="PHD1-3/5-6"/>
</dbReference>
<keyword evidence="8" id="KW-1185">Reference proteome</keyword>
<dbReference type="PANTHER" id="PTHR33304">
    <property type="match status" value="1"/>
</dbReference>
<evidence type="ECO:0000313" key="7">
    <source>
        <dbReference type="EMBL" id="KAK4718879.1"/>
    </source>
</evidence>
<dbReference type="InterPro" id="IPR032675">
    <property type="entry name" value="LRR_dom_sf"/>
</dbReference>
<dbReference type="Pfam" id="PF23121">
    <property type="entry name" value="SPOC_AIPP2"/>
    <property type="match status" value="1"/>
</dbReference>
<dbReference type="Gene3D" id="3.80.10.10">
    <property type="entry name" value="Ribonuclease Inhibitor"/>
    <property type="match status" value="1"/>
</dbReference>
<keyword evidence="3" id="KW-0862">Zinc</keyword>
<dbReference type="InterPro" id="IPR056280">
    <property type="entry name" value="AIPP2-like_SPOC"/>
</dbReference>
<dbReference type="SUPFAM" id="SSF52047">
    <property type="entry name" value="RNI-like"/>
    <property type="match status" value="1"/>
</dbReference>
<dbReference type="GO" id="GO:0034244">
    <property type="term" value="P:negative regulation of transcription elongation by RNA polymerase II"/>
    <property type="evidence" value="ECO:0007669"/>
    <property type="project" value="InterPro"/>
</dbReference>
<dbReference type="AlphaFoldDB" id="A0AAV9L220"/>
<evidence type="ECO:0000256" key="1">
    <source>
        <dbReference type="ARBA" id="ARBA00022723"/>
    </source>
</evidence>
<accession>A0AAV9L220</accession>
<feature type="domain" description="AIPP2-like SPOC-like" evidence="6">
    <location>
        <begin position="454"/>
        <end position="496"/>
    </location>
</feature>
<evidence type="ECO:0000259" key="6">
    <source>
        <dbReference type="Pfam" id="PF23121"/>
    </source>
</evidence>
<keyword evidence="5" id="KW-0804">Transcription</keyword>
<evidence type="ECO:0000256" key="4">
    <source>
        <dbReference type="ARBA" id="ARBA00023015"/>
    </source>
</evidence>
<dbReference type="GO" id="GO:0008270">
    <property type="term" value="F:zinc ion binding"/>
    <property type="evidence" value="ECO:0007669"/>
    <property type="project" value="UniProtKB-KW"/>
</dbReference>
<dbReference type="Proteomes" id="UP001311915">
    <property type="component" value="Unassembled WGS sequence"/>
</dbReference>